<proteinExistence type="predicted"/>
<evidence type="ECO:0000313" key="2">
    <source>
        <dbReference type="Proteomes" id="UP001060085"/>
    </source>
</evidence>
<dbReference type="EMBL" id="CM044705">
    <property type="protein sequence ID" value="KAI5661527.1"/>
    <property type="molecule type" value="Genomic_DNA"/>
</dbReference>
<reference evidence="2" key="1">
    <citation type="journal article" date="2023" name="Nat. Plants">
        <title>Single-cell RNA sequencing provides a high-resolution roadmap for understanding the multicellular compartmentation of specialized metabolism.</title>
        <authorList>
            <person name="Sun S."/>
            <person name="Shen X."/>
            <person name="Li Y."/>
            <person name="Li Y."/>
            <person name="Wang S."/>
            <person name="Li R."/>
            <person name="Zhang H."/>
            <person name="Shen G."/>
            <person name="Guo B."/>
            <person name="Wei J."/>
            <person name="Xu J."/>
            <person name="St-Pierre B."/>
            <person name="Chen S."/>
            <person name="Sun C."/>
        </authorList>
    </citation>
    <scope>NUCLEOTIDE SEQUENCE [LARGE SCALE GENOMIC DNA]</scope>
</reference>
<gene>
    <name evidence="1" type="ORF">M9H77_20850</name>
</gene>
<organism evidence="1 2">
    <name type="scientific">Catharanthus roseus</name>
    <name type="common">Madagascar periwinkle</name>
    <name type="synonym">Vinca rosea</name>
    <dbReference type="NCBI Taxonomy" id="4058"/>
    <lineage>
        <taxon>Eukaryota</taxon>
        <taxon>Viridiplantae</taxon>
        <taxon>Streptophyta</taxon>
        <taxon>Embryophyta</taxon>
        <taxon>Tracheophyta</taxon>
        <taxon>Spermatophyta</taxon>
        <taxon>Magnoliopsida</taxon>
        <taxon>eudicotyledons</taxon>
        <taxon>Gunneridae</taxon>
        <taxon>Pentapetalae</taxon>
        <taxon>asterids</taxon>
        <taxon>lamiids</taxon>
        <taxon>Gentianales</taxon>
        <taxon>Apocynaceae</taxon>
        <taxon>Rauvolfioideae</taxon>
        <taxon>Vinceae</taxon>
        <taxon>Catharanthinae</taxon>
        <taxon>Catharanthus</taxon>
    </lineage>
</organism>
<comment type="caution">
    <text evidence="1">The sequence shown here is derived from an EMBL/GenBank/DDBJ whole genome shotgun (WGS) entry which is preliminary data.</text>
</comment>
<dbReference type="Proteomes" id="UP001060085">
    <property type="component" value="Linkage Group LG05"/>
</dbReference>
<evidence type="ECO:0000313" key="1">
    <source>
        <dbReference type="EMBL" id="KAI5661527.1"/>
    </source>
</evidence>
<accession>A0ACC0AKN9</accession>
<keyword evidence="2" id="KW-1185">Reference proteome</keyword>
<protein>
    <submittedName>
        <fullName evidence="1">Uncharacterized protein</fullName>
    </submittedName>
</protein>
<name>A0ACC0AKN9_CATRO</name>
<sequence length="335" mass="36605">MAVGPGSMVPSNQEFFFIPISGVGPTTAHLITTAAALRLGSFVRHRLRLQFLLPSTSFKHTSHLGHLLPSLHVLRESVFPLTGLNILQSSYNTISSKCMSFYFFKGNQDKTDPSDTGKASRRASVNRRKWTNILLAVNIMVYVAQFATQGRLLFWGAKINSLIDKGQFWRLITSSLLHANIGHLMVNCYSLNSIGPAVENVSGPKRFLTIYVTSAIASSAMSYYLCKAPAVGASGAIFGLVGSFAVFVLRHRDIVRGSDQDLQHIMRVIVLNMAIGILSKGIDNWGHLGGLLGGAATSWFLGPAWKLESILGEGHKVFADRAPIFTVMKIARTKK</sequence>